<dbReference type="InterPro" id="IPR034291">
    <property type="entry name" value="TMP_synthase"/>
</dbReference>
<dbReference type="PIRSF" id="PIRSF000512">
    <property type="entry name" value="TMP_PPase_Cyanobac_prd"/>
    <property type="match status" value="1"/>
</dbReference>
<dbReference type="Gene3D" id="3.20.20.70">
    <property type="entry name" value="Aldolase class I"/>
    <property type="match status" value="1"/>
</dbReference>
<comment type="catalytic activity">
    <reaction evidence="9">
        <text>2-(2-carboxy-4-methylthiazol-5-yl)ethyl phosphate + 4-amino-2-methyl-5-(diphosphooxymethyl)pyrimidine + 2 H(+) = thiamine phosphate + CO2 + diphosphate</text>
        <dbReference type="Rhea" id="RHEA:47848"/>
        <dbReference type="ChEBI" id="CHEBI:15378"/>
        <dbReference type="ChEBI" id="CHEBI:16526"/>
        <dbReference type="ChEBI" id="CHEBI:33019"/>
        <dbReference type="ChEBI" id="CHEBI:37575"/>
        <dbReference type="ChEBI" id="CHEBI:57841"/>
        <dbReference type="ChEBI" id="CHEBI:62890"/>
        <dbReference type="EC" id="2.5.1.3"/>
    </reaction>
</comment>
<evidence type="ECO:0000256" key="9">
    <source>
        <dbReference type="ARBA" id="ARBA00047851"/>
    </source>
</evidence>
<protein>
    <recommendedName>
        <fullName evidence="3">thiamine phosphate synthase</fullName>
        <ecNumber evidence="3">2.5.1.3</ecNumber>
    </recommendedName>
</protein>
<keyword evidence="5" id="KW-0479">Metal-binding</keyword>
<dbReference type="NCBIfam" id="TIGR00693">
    <property type="entry name" value="thiE"/>
    <property type="match status" value="1"/>
</dbReference>
<keyword evidence="4 13" id="KW-0808">Transferase</keyword>
<dbReference type="EMBL" id="CAADRM010000114">
    <property type="protein sequence ID" value="VFU16032.1"/>
    <property type="molecule type" value="Genomic_DNA"/>
</dbReference>
<dbReference type="InterPro" id="IPR016229">
    <property type="entry name" value="TMP_synthase_cyanobac_bac"/>
</dbReference>
<dbReference type="Pfam" id="PF17792">
    <property type="entry name" value="ThiD2"/>
    <property type="match status" value="1"/>
</dbReference>
<dbReference type="UniPathway" id="UPA00060">
    <property type="reaction ID" value="UER00141"/>
</dbReference>
<dbReference type="PANTHER" id="PTHR20857">
    <property type="entry name" value="THIAMINE-PHOSPHATE PYROPHOSPHORYLASE"/>
    <property type="match status" value="1"/>
</dbReference>
<dbReference type="PANTHER" id="PTHR20857:SF15">
    <property type="entry name" value="THIAMINE-PHOSPHATE SYNTHASE"/>
    <property type="match status" value="1"/>
</dbReference>
<dbReference type="GO" id="GO:0009229">
    <property type="term" value="P:thiamine diphosphate biosynthetic process"/>
    <property type="evidence" value="ECO:0007669"/>
    <property type="project" value="UniProtKB-UniPathway"/>
</dbReference>
<dbReference type="GO" id="GO:0046872">
    <property type="term" value="F:metal ion binding"/>
    <property type="evidence" value="ECO:0007669"/>
    <property type="project" value="UniProtKB-KW"/>
</dbReference>
<dbReference type="AlphaFoldDB" id="A0A485M8Q9"/>
<evidence type="ECO:0000259" key="11">
    <source>
        <dbReference type="Pfam" id="PF02581"/>
    </source>
</evidence>
<evidence type="ECO:0000256" key="7">
    <source>
        <dbReference type="ARBA" id="ARBA00022977"/>
    </source>
</evidence>
<proteinExistence type="inferred from homology"/>
<evidence type="ECO:0000256" key="10">
    <source>
        <dbReference type="ARBA" id="ARBA00047883"/>
    </source>
</evidence>
<feature type="domain" description="ThiD2" evidence="12">
    <location>
        <begin position="7"/>
        <end position="126"/>
    </location>
</feature>
<keyword evidence="7" id="KW-0784">Thiamine biosynthesis</keyword>
<dbReference type="GO" id="GO:0009228">
    <property type="term" value="P:thiamine biosynthetic process"/>
    <property type="evidence" value="ECO:0007669"/>
    <property type="project" value="UniProtKB-KW"/>
</dbReference>
<feature type="domain" description="Thiamine phosphate synthase/TenI" evidence="11">
    <location>
        <begin position="141"/>
        <end position="318"/>
    </location>
</feature>
<reference evidence="13" key="1">
    <citation type="submission" date="2019-03" db="EMBL/GenBank/DDBJ databases">
        <authorList>
            <person name="Hao L."/>
        </authorList>
    </citation>
    <scope>NUCLEOTIDE SEQUENCE</scope>
</reference>
<dbReference type="GO" id="GO:0004789">
    <property type="term" value="F:thiamine-phosphate diphosphorylase activity"/>
    <property type="evidence" value="ECO:0007669"/>
    <property type="project" value="UniProtKB-EC"/>
</dbReference>
<evidence type="ECO:0000256" key="1">
    <source>
        <dbReference type="ARBA" id="ARBA00001946"/>
    </source>
</evidence>
<comment type="pathway">
    <text evidence="2">Cofactor biosynthesis; thiamine diphosphate biosynthesis; thiamine phosphate from 4-amino-2-methyl-5-diphosphomethylpyrimidine and 4-methyl-5-(2-phosphoethyl)-thiazole: step 1/1.</text>
</comment>
<dbReference type="InterPro" id="IPR036206">
    <property type="entry name" value="ThiamineP_synth_sf"/>
</dbReference>
<dbReference type="SUPFAM" id="SSF51391">
    <property type="entry name" value="Thiamin phosphate synthase"/>
    <property type="match status" value="1"/>
</dbReference>
<dbReference type="EC" id="2.5.1.3" evidence="3"/>
<evidence type="ECO:0000313" key="13">
    <source>
        <dbReference type="EMBL" id="VFU16032.1"/>
    </source>
</evidence>
<gene>
    <name evidence="13" type="ORF">SCFA_50019</name>
</gene>
<sequence length="339" mass="37358">MNREVLRLIDANLNRVTEGLRVVEDVFRYVRNDAPMQQRLKRMRHRISAQADPAPLVSSRDAAGDVGFAAKGSLENRRSSIRDVIRSNMKRAQEGLRVLEELMKIDSPDRAALMKELRYECYQLERDMERAYRPVLGPGLYLILTQPRAGYEALARMAVAEKIPAIQLRCKNESSEAFLMTARALRDITAGTDTLLIINDRVDIAMISGADGIHLGQDDIPPREARELAGEKMLIGLSTHNLEQVERAQDEPVDYIGFGPVFPPFSKTDPDPVTGVEALGRAVALSGLPVAAIGGITRARLEDLAGIPCHNVACIHAVANAPDPAQEMRAIHARTGVRS</sequence>
<dbReference type="CDD" id="cd00564">
    <property type="entry name" value="TMP_TenI"/>
    <property type="match status" value="1"/>
</dbReference>
<dbReference type="HAMAP" id="MF_00097">
    <property type="entry name" value="TMP_synthase"/>
    <property type="match status" value="1"/>
</dbReference>
<evidence type="ECO:0000256" key="3">
    <source>
        <dbReference type="ARBA" id="ARBA00012830"/>
    </source>
</evidence>
<organism evidence="13">
    <name type="scientific">anaerobic digester metagenome</name>
    <dbReference type="NCBI Taxonomy" id="1263854"/>
    <lineage>
        <taxon>unclassified sequences</taxon>
        <taxon>metagenomes</taxon>
        <taxon>ecological metagenomes</taxon>
    </lineage>
</organism>
<dbReference type="InterPro" id="IPR041397">
    <property type="entry name" value="ThiD2"/>
</dbReference>
<evidence type="ECO:0000256" key="6">
    <source>
        <dbReference type="ARBA" id="ARBA00022842"/>
    </source>
</evidence>
<comment type="catalytic activity">
    <reaction evidence="8">
        <text>4-methyl-5-(2-phosphooxyethyl)-thiazole + 4-amino-2-methyl-5-(diphosphooxymethyl)pyrimidine + H(+) = thiamine phosphate + diphosphate</text>
        <dbReference type="Rhea" id="RHEA:22328"/>
        <dbReference type="ChEBI" id="CHEBI:15378"/>
        <dbReference type="ChEBI" id="CHEBI:33019"/>
        <dbReference type="ChEBI" id="CHEBI:37575"/>
        <dbReference type="ChEBI" id="CHEBI:57841"/>
        <dbReference type="ChEBI" id="CHEBI:58296"/>
        <dbReference type="EC" id="2.5.1.3"/>
    </reaction>
</comment>
<comment type="catalytic activity">
    <reaction evidence="10">
        <text>2-[(2R,5Z)-2-carboxy-4-methylthiazol-5(2H)-ylidene]ethyl phosphate + 4-amino-2-methyl-5-(diphosphooxymethyl)pyrimidine + 2 H(+) = thiamine phosphate + CO2 + diphosphate</text>
        <dbReference type="Rhea" id="RHEA:47844"/>
        <dbReference type="ChEBI" id="CHEBI:15378"/>
        <dbReference type="ChEBI" id="CHEBI:16526"/>
        <dbReference type="ChEBI" id="CHEBI:33019"/>
        <dbReference type="ChEBI" id="CHEBI:37575"/>
        <dbReference type="ChEBI" id="CHEBI:57841"/>
        <dbReference type="ChEBI" id="CHEBI:62899"/>
        <dbReference type="EC" id="2.5.1.3"/>
    </reaction>
</comment>
<evidence type="ECO:0000256" key="8">
    <source>
        <dbReference type="ARBA" id="ARBA00047334"/>
    </source>
</evidence>
<evidence type="ECO:0000259" key="12">
    <source>
        <dbReference type="Pfam" id="PF17792"/>
    </source>
</evidence>
<evidence type="ECO:0000256" key="4">
    <source>
        <dbReference type="ARBA" id="ARBA00022679"/>
    </source>
</evidence>
<dbReference type="InterPro" id="IPR013785">
    <property type="entry name" value="Aldolase_TIM"/>
</dbReference>
<dbReference type="GO" id="GO:0005737">
    <property type="term" value="C:cytoplasm"/>
    <property type="evidence" value="ECO:0007669"/>
    <property type="project" value="TreeGrafter"/>
</dbReference>
<dbReference type="Pfam" id="PF02581">
    <property type="entry name" value="TMP-TENI"/>
    <property type="match status" value="1"/>
</dbReference>
<accession>A0A485M8Q9</accession>
<comment type="cofactor">
    <cofactor evidence="1">
        <name>Mg(2+)</name>
        <dbReference type="ChEBI" id="CHEBI:18420"/>
    </cofactor>
</comment>
<evidence type="ECO:0000256" key="2">
    <source>
        <dbReference type="ARBA" id="ARBA00005165"/>
    </source>
</evidence>
<dbReference type="InterPro" id="IPR022998">
    <property type="entry name" value="ThiamineP_synth_TenI"/>
</dbReference>
<keyword evidence="6" id="KW-0460">Magnesium</keyword>
<name>A0A485M8Q9_9ZZZZ</name>
<evidence type="ECO:0000256" key="5">
    <source>
        <dbReference type="ARBA" id="ARBA00022723"/>
    </source>
</evidence>